<protein>
    <submittedName>
        <fullName evidence="1">Uncharacterized protein</fullName>
    </submittedName>
</protein>
<evidence type="ECO:0000313" key="1">
    <source>
        <dbReference type="EMBL" id="MER6906536.1"/>
    </source>
</evidence>
<dbReference type="EMBL" id="JBEPCV010000023">
    <property type="protein sequence ID" value="MER6906536.1"/>
    <property type="molecule type" value="Genomic_DNA"/>
</dbReference>
<accession>A0ABV1VJ54</accession>
<evidence type="ECO:0000313" key="2">
    <source>
        <dbReference type="Proteomes" id="UP001490330"/>
    </source>
</evidence>
<sequence length="185" mass="20225">MVKRALAGEEPQPWWAPRRVLTVVSADVDDTAGVGAIWILWRPKSSRMREHIVLLEWFGKQWRYVGGSSGSGDDPVDVDVLNVCNGGGVLSLTRSLDPPRSLAAAPWISCAKIRVGQDVGQVFIGARRIKAPEQRSLVAVWASPQSSRGARPVIVALGRDGAELSRMGPHDSLDTHTWARLREES</sequence>
<comment type="caution">
    <text evidence="1">The sequence shown here is derived from an EMBL/GenBank/DDBJ whole genome shotgun (WGS) entry which is preliminary data.</text>
</comment>
<name>A0ABV1VJ54_9ACTN</name>
<keyword evidence="2" id="KW-1185">Reference proteome</keyword>
<proteinExistence type="predicted"/>
<dbReference type="RefSeq" id="WP_350721418.1">
    <property type="nucleotide sequence ID" value="NZ_JBEPCO010000026.1"/>
</dbReference>
<dbReference type="Proteomes" id="UP001490330">
    <property type="component" value="Unassembled WGS sequence"/>
</dbReference>
<gene>
    <name evidence="1" type="ORF">ABT322_22885</name>
</gene>
<reference evidence="1 2" key="1">
    <citation type="submission" date="2024-06" db="EMBL/GenBank/DDBJ databases">
        <title>The Natural Products Discovery Center: Release of the First 8490 Sequenced Strains for Exploring Actinobacteria Biosynthetic Diversity.</title>
        <authorList>
            <person name="Kalkreuter E."/>
            <person name="Kautsar S.A."/>
            <person name="Yang D."/>
            <person name="Bader C.D."/>
            <person name="Teijaro C.N."/>
            <person name="Fluegel L."/>
            <person name="Davis C.M."/>
            <person name="Simpson J.R."/>
            <person name="Lauterbach L."/>
            <person name="Steele A.D."/>
            <person name="Gui C."/>
            <person name="Meng S."/>
            <person name="Li G."/>
            <person name="Viehrig K."/>
            <person name="Ye F."/>
            <person name="Su P."/>
            <person name="Kiefer A.F."/>
            <person name="Nichols A."/>
            <person name="Cepeda A.J."/>
            <person name="Yan W."/>
            <person name="Fan B."/>
            <person name="Jiang Y."/>
            <person name="Adhikari A."/>
            <person name="Zheng C.-J."/>
            <person name="Schuster L."/>
            <person name="Cowan T.M."/>
            <person name="Smanski M.J."/>
            <person name="Chevrette M.G."/>
            <person name="De Carvalho L.P.S."/>
            <person name="Shen B."/>
        </authorList>
    </citation>
    <scope>NUCLEOTIDE SEQUENCE [LARGE SCALE GENOMIC DNA]</scope>
    <source>
        <strain evidence="1 2">NPDC000632</strain>
    </source>
</reference>
<organism evidence="1 2">
    <name type="scientific">Streptomyces flaveolus</name>
    <dbReference type="NCBI Taxonomy" id="67297"/>
    <lineage>
        <taxon>Bacteria</taxon>
        <taxon>Bacillati</taxon>
        <taxon>Actinomycetota</taxon>
        <taxon>Actinomycetes</taxon>
        <taxon>Kitasatosporales</taxon>
        <taxon>Streptomycetaceae</taxon>
        <taxon>Streptomyces</taxon>
    </lineage>
</organism>